<organism evidence="1 2">
    <name type="scientific">Salmonella phage 35</name>
    <dbReference type="NCBI Taxonomy" id="1654888"/>
    <lineage>
        <taxon>Viruses</taxon>
        <taxon>Duplodnaviria</taxon>
        <taxon>Heunggongvirae</taxon>
        <taxon>Uroviricota</taxon>
        <taxon>Caudoviricetes</taxon>
        <taxon>Casjensviridae</taxon>
        <taxon>Chivirus</taxon>
        <taxon>Chivirus cv35</taxon>
    </lineage>
</organism>
<dbReference type="SUPFAM" id="SSF50249">
    <property type="entry name" value="Nucleic acid-binding proteins"/>
    <property type="match status" value="1"/>
</dbReference>
<dbReference type="Pfam" id="PF10991">
    <property type="entry name" value="Enc34_ssDNA-bd"/>
    <property type="match status" value="1"/>
</dbReference>
<dbReference type="Gene3D" id="2.40.50.140">
    <property type="entry name" value="Nucleic acid-binding proteins"/>
    <property type="match status" value="1"/>
</dbReference>
<reference evidence="1 2" key="1">
    <citation type="journal article" date="2016" name="Virus Genes">
        <title>Genomic characterization of Salmonella bacteriophages isolated from India.</title>
        <authorList>
            <person name="Karpe Y.A."/>
            <person name="Kanade G.D."/>
            <person name="Pingale K.D."/>
            <person name="Arankalle V.A."/>
            <person name="Banerjee K."/>
        </authorList>
    </citation>
    <scope>NUCLEOTIDE SEQUENCE [LARGE SCALE GENOMIC DNA]</scope>
</reference>
<evidence type="ECO:0000313" key="1">
    <source>
        <dbReference type="EMBL" id="AKJ74068.1"/>
    </source>
</evidence>
<accession>A0A0N7CDF3</accession>
<dbReference type="InterPro" id="IPR012340">
    <property type="entry name" value="NA-bd_OB-fold"/>
</dbReference>
<gene>
    <name evidence="1" type="ORF">SP35_5</name>
</gene>
<keyword evidence="2" id="KW-1185">Reference proteome</keyword>
<protein>
    <submittedName>
        <fullName evidence="1">Uncharacterized protein</fullName>
    </submittedName>
</protein>
<dbReference type="Proteomes" id="UP000224329">
    <property type="component" value="Segment"/>
</dbReference>
<dbReference type="EMBL" id="KR296689">
    <property type="protein sequence ID" value="AKJ74068.1"/>
    <property type="molecule type" value="Genomic_DNA"/>
</dbReference>
<proteinExistence type="predicted"/>
<name>A0A0N7CDF3_9CAUD</name>
<sequence>MAEKLVPAKKVKNGVLYKSGHIKISNVRASYPHLDKPYGGEDGGEPKYSLTLLMPKESHGEIEKIIREQIEVTKKNHKTGALKVAPSMLFIKDGDTDFPDKPECEGMWVISARESKRPDVYNIEREELTTSSEILEEIYGGCWVSVVIRPWSQENKFGKRVNANLISVLKRKDDEPFGEGRVTRLMRGMKTKIGKTKFNLRPRAVIQGPPCAGFFHIGALTWQIALILTMNPEAG</sequence>
<evidence type="ECO:0000313" key="2">
    <source>
        <dbReference type="Proteomes" id="UP000224329"/>
    </source>
</evidence>
<dbReference type="InterPro" id="IPR022595">
    <property type="entry name" value="Enc34_ssDNA-bd"/>
</dbReference>